<dbReference type="EMBL" id="JAYDYW010000009">
    <property type="protein sequence ID" value="MEE1674658.1"/>
    <property type="molecule type" value="Genomic_DNA"/>
</dbReference>
<protein>
    <submittedName>
        <fullName evidence="3">Uncharacterized protein</fullName>
    </submittedName>
</protein>
<reference evidence="4" key="1">
    <citation type="submission" date="2023-07" db="EMBL/GenBank/DDBJ databases">
        <title>Draft genome sequence of Agarivorans aestuarii strain ZMCS4, a CAZymes producing bacteria isolated from the marine brown algae Clodostephus spongiosus.</title>
        <authorList>
            <person name="Lorente B."/>
            <person name="Cabral C."/>
            <person name="Frias J."/>
            <person name="Faria J."/>
            <person name="Toubarro D."/>
        </authorList>
    </citation>
    <scope>NUCLEOTIDE SEQUENCE [LARGE SCALE GENOMIC DNA]</scope>
    <source>
        <strain evidence="4">ZMCS4</strain>
    </source>
</reference>
<accession>A0ABU7G5I2</accession>
<evidence type="ECO:0000313" key="3">
    <source>
        <dbReference type="EMBL" id="MEE1674658.1"/>
    </source>
</evidence>
<reference evidence="3 4" key="2">
    <citation type="submission" date="2023-12" db="EMBL/GenBank/DDBJ databases">
        <authorList>
            <consortium name="Cladostephus spongiosus"/>
            <person name="Lorente B."/>
            <person name="Cabral C."/>
            <person name="Frias J."/>
            <person name="Faria J."/>
            <person name="Toubarro D."/>
        </authorList>
    </citation>
    <scope>NUCLEOTIDE SEQUENCE [LARGE SCALE GENOMIC DNA]</scope>
    <source>
        <strain evidence="3 4">ZMCS4</strain>
    </source>
</reference>
<evidence type="ECO:0000256" key="1">
    <source>
        <dbReference type="SAM" id="MobiDB-lite"/>
    </source>
</evidence>
<feature type="transmembrane region" description="Helical" evidence="2">
    <location>
        <begin position="120"/>
        <end position="140"/>
    </location>
</feature>
<proteinExistence type="predicted"/>
<keyword evidence="2" id="KW-0472">Membrane</keyword>
<keyword evidence="2" id="KW-1133">Transmembrane helix</keyword>
<evidence type="ECO:0000313" key="4">
    <source>
        <dbReference type="Proteomes" id="UP001310248"/>
    </source>
</evidence>
<keyword evidence="2" id="KW-0812">Transmembrane</keyword>
<feature type="region of interest" description="Disordered" evidence="1">
    <location>
        <begin position="236"/>
        <end position="255"/>
    </location>
</feature>
<keyword evidence="4" id="KW-1185">Reference proteome</keyword>
<organism evidence="3 4">
    <name type="scientific">Agarivorans aestuarii</name>
    <dbReference type="NCBI Taxonomy" id="1563703"/>
    <lineage>
        <taxon>Bacteria</taxon>
        <taxon>Pseudomonadati</taxon>
        <taxon>Pseudomonadota</taxon>
        <taxon>Gammaproteobacteria</taxon>
        <taxon>Alteromonadales</taxon>
        <taxon>Alteromonadaceae</taxon>
        <taxon>Agarivorans</taxon>
    </lineage>
</organism>
<gene>
    <name evidence="3" type="ORF">SNR37_004101</name>
</gene>
<dbReference type="RefSeq" id="WP_329775725.1">
    <property type="nucleotide sequence ID" value="NZ_JAYDYW010000009.1"/>
</dbReference>
<comment type="caution">
    <text evidence="3">The sequence shown here is derived from an EMBL/GenBank/DDBJ whole genome shotgun (WGS) entry which is preliminary data.</text>
</comment>
<dbReference type="Proteomes" id="UP001310248">
    <property type="component" value="Unassembled WGS sequence"/>
</dbReference>
<sequence length="255" mass="28285">METSHPTTIRVGKNDYDFNIISITKTYGGSKHFSDGINIYLEDNNGKVETMGVDFKPDIPPTTQHISTLWGEDKKTKKTFRFGYFLHSNDFLGYTTQANLLTAAKRIIPLQGFAAKLEKWSPLITGFLVLLFAWCAFWAGSGISRYGIMSFFQSMPYILLDTPHLIANFADAARYNNVSYGWAFMGAIVGFILSKVFVGIPLGRLRNKMRLAFGQTLRQELTSAFANTIQAAPASVSGSSNADVKTDADGYQTLI</sequence>
<feature type="transmembrane region" description="Helical" evidence="2">
    <location>
        <begin position="180"/>
        <end position="200"/>
    </location>
</feature>
<name>A0ABU7G5I2_9ALTE</name>
<evidence type="ECO:0000256" key="2">
    <source>
        <dbReference type="SAM" id="Phobius"/>
    </source>
</evidence>